<feature type="domain" description="Polysaccharide pyruvyl transferase" evidence="1">
    <location>
        <begin position="61"/>
        <end position="317"/>
    </location>
</feature>
<dbReference type="EC" id="2.4.-.-" evidence="3"/>
<reference evidence="3" key="2">
    <citation type="journal article" date="2023" name="Nat. Commun.">
        <title>Identification of a novel Human Milk Oligosaccharides utilization cluster in the infant gut commensal Bacteroides dorei.</title>
        <authorList>
            <person name="Kijner S."/>
            <person name="Ennis D."/>
            <person name="Shmorak S."/>
            <person name="Florentin A."/>
            <person name="Yassour M."/>
        </authorList>
    </citation>
    <scope>NUCLEOTIDE SEQUENCE</scope>
    <source>
        <strain evidence="3">2</strain>
    </source>
</reference>
<evidence type="ECO:0000259" key="1">
    <source>
        <dbReference type="Pfam" id="PF04230"/>
    </source>
</evidence>
<dbReference type="AlphaFoldDB" id="A0AA95HL70"/>
<name>A0AA95HL70_9BACT</name>
<organism evidence="3 4">
    <name type="scientific">Phocaeicola dorei</name>
    <dbReference type="NCBI Taxonomy" id="357276"/>
    <lineage>
        <taxon>Bacteria</taxon>
        <taxon>Pseudomonadati</taxon>
        <taxon>Bacteroidota</taxon>
        <taxon>Bacteroidia</taxon>
        <taxon>Bacteroidales</taxon>
        <taxon>Bacteroidaceae</taxon>
        <taxon>Phocaeicola</taxon>
    </lineage>
</organism>
<evidence type="ECO:0000313" key="3">
    <source>
        <dbReference type="EMBL" id="WHX08356.1"/>
    </source>
</evidence>
<keyword evidence="3" id="KW-0808">Transferase</keyword>
<dbReference type="EMBL" id="CP126056">
    <property type="protein sequence ID" value="WHX08356.1"/>
    <property type="molecule type" value="Genomic_DNA"/>
</dbReference>
<reference evidence="2" key="1">
    <citation type="submission" date="2021-06" db="EMBL/GenBank/DDBJ databases">
        <title>Collection of gut derived symbiotic bacterial strains cultured from healthy donors.</title>
        <authorList>
            <person name="Lin H."/>
            <person name="Littmann E."/>
            <person name="Pamer E.G."/>
        </authorList>
    </citation>
    <scope>NUCLEOTIDE SEQUENCE</scope>
    <source>
        <strain evidence="2">MSK.5.10</strain>
    </source>
</reference>
<keyword evidence="3" id="KW-0328">Glycosyltransferase</keyword>
<dbReference type="Proteomes" id="UP001177934">
    <property type="component" value="Chromosome"/>
</dbReference>
<dbReference type="Pfam" id="PF04230">
    <property type="entry name" value="PS_pyruv_trans"/>
    <property type="match status" value="1"/>
</dbReference>
<evidence type="ECO:0000313" key="2">
    <source>
        <dbReference type="EMBL" id="MBV3123962.1"/>
    </source>
</evidence>
<dbReference type="PANTHER" id="PTHR36836">
    <property type="entry name" value="COLANIC ACID BIOSYNTHESIS PROTEIN WCAK"/>
    <property type="match status" value="1"/>
</dbReference>
<dbReference type="GO" id="GO:0016757">
    <property type="term" value="F:glycosyltransferase activity"/>
    <property type="evidence" value="ECO:0007669"/>
    <property type="project" value="UniProtKB-KW"/>
</dbReference>
<protein>
    <submittedName>
        <fullName evidence="3">Polysaccharide pyruvyl transferase family protein</fullName>
        <ecNumber evidence="3">2.4.-.-</ecNumber>
    </submittedName>
</protein>
<proteinExistence type="predicted"/>
<dbReference type="PANTHER" id="PTHR36836:SF1">
    <property type="entry name" value="COLANIC ACID BIOSYNTHESIS PROTEIN WCAK"/>
    <property type="match status" value="1"/>
</dbReference>
<accession>A0AA95HL70</accession>
<dbReference type="InterPro" id="IPR007345">
    <property type="entry name" value="Polysacch_pyruvyl_Trfase"/>
</dbReference>
<dbReference type="RefSeq" id="WP_117596290.1">
    <property type="nucleotide sequence ID" value="NZ_CAXSLT010000005.1"/>
</dbReference>
<dbReference type="Proteomes" id="UP000777173">
    <property type="component" value="Unassembled WGS sequence"/>
</dbReference>
<sequence>MKRLIRFLLTRLGFYKYRQIVRISNMPSLLKKRIPGNFVCTHVSSFNYGNTGDLYLPVILRDLFNAKIGICKWYGKHVHKIVTDEDLRTYNRSDFVLIGGGGLFLKDTNPNDLSGWQWSCDIEHLKRIKKPIIMFAVGYNRFRGQEDFDPIFKEHINLFVEKAEFIGLRNHGSIESIKSYLDNFELKKKLVFQPCMTTLTSCIYPYLEKYDKKENCIAFNCAFDRSELRKNNEKILEAIAKVALALSKDTKIRYYSHVISDEQILPYFDAIGVKYELVHFHNVRDIVREYTKPRLVIGMRGHAQMIPFGCNTPILSIISHDKMKWFLDDIHHPEWGVDVLEPNFEELLLQKAKKLYMETDSLFPILVKEQQYLNEITIDNIAKIRTIIKK</sequence>
<evidence type="ECO:0000313" key="4">
    <source>
        <dbReference type="Proteomes" id="UP001177934"/>
    </source>
</evidence>
<dbReference type="EMBL" id="JAHOAX010000010">
    <property type="protein sequence ID" value="MBV3123962.1"/>
    <property type="molecule type" value="Genomic_DNA"/>
</dbReference>
<gene>
    <name evidence="2" type="ORF">KSU80_12335</name>
    <name evidence="3" type="ORF">QNN11_12265</name>
</gene>